<dbReference type="PANTHER" id="PTHR11461:SF211">
    <property type="entry name" value="GH10112P-RELATED"/>
    <property type="match status" value="1"/>
</dbReference>
<protein>
    <recommendedName>
        <fullName evidence="2">Serpin domain-containing protein</fullName>
    </recommendedName>
</protein>
<dbReference type="EMBL" id="CM007384">
    <property type="protein sequence ID" value="ONK72626.1"/>
    <property type="molecule type" value="Genomic_DNA"/>
</dbReference>
<keyword evidence="4" id="KW-1185">Reference proteome</keyword>
<proteinExistence type="inferred from homology"/>
<name>A0A5P1F2N3_ASPOF</name>
<reference evidence="4" key="1">
    <citation type="journal article" date="2017" name="Nat. Commun.">
        <title>The asparagus genome sheds light on the origin and evolution of a young Y chromosome.</title>
        <authorList>
            <person name="Harkess A."/>
            <person name="Zhou J."/>
            <person name="Xu C."/>
            <person name="Bowers J.E."/>
            <person name="Van der Hulst R."/>
            <person name="Ayyampalayam S."/>
            <person name="Mercati F."/>
            <person name="Riccardi P."/>
            <person name="McKain M.R."/>
            <person name="Kakrana A."/>
            <person name="Tang H."/>
            <person name="Ray J."/>
            <person name="Groenendijk J."/>
            <person name="Arikit S."/>
            <person name="Mathioni S.M."/>
            <person name="Nakano M."/>
            <person name="Shan H."/>
            <person name="Telgmann-Rauber A."/>
            <person name="Kanno A."/>
            <person name="Yue Z."/>
            <person name="Chen H."/>
            <person name="Li W."/>
            <person name="Chen Y."/>
            <person name="Xu X."/>
            <person name="Zhang Y."/>
            <person name="Luo S."/>
            <person name="Chen H."/>
            <person name="Gao J."/>
            <person name="Mao Z."/>
            <person name="Pires J.C."/>
            <person name="Luo M."/>
            <person name="Kudrna D."/>
            <person name="Wing R.A."/>
            <person name="Meyers B.C."/>
            <person name="Yi K."/>
            <person name="Kong H."/>
            <person name="Lavrijsen P."/>
            <person name="Sunseri F."/>
            <person name="Falavigna A."/>
            <person name="Ye Y."/>
            <person name="Leebens-Mack J.H."/>
            <person name="Chen G."/>
        </authorList>
    </citation>
    <scope>NUCLEOTIDE SEQUENCE [LARGE SCALE GENOMIC DNA]</scope>
    <source>
        <strain evidence="4">cv. DH0086</strain>
    </source>
</reference>
<feature type="domain" description="Serpin" evidence="2">
    <location>
        <begin position="36"/>
        <end position="136"/>
    </location>
</feature>
<evidence type="ECO:0000259" key="2">
    <source>
        <dbReference type="Pfam" id="PF00079"/>
    </source>
</evidence>
<organism evidence="3 4">
    <name type="scientific">Asparagus officinalis</name>
    <name type="common">Garden asparagus</name>
    <dbReference type="NCBI Taxonomy" id="4686"/>
    <lineage>
        <taxon>Eukaryota</taxon>
        <taxon>Viridiplantae</taxon>
        <taxon>Streptophyta</taxon>
        <taxon>Embryophyta</taxon>
        <taxon>Tracheophyta</taxon>
        <taxon>Spermatophyta</taxon>
        <taxon>Magnoliopsida</taxon>
        <taxon>Liliopsida</taxon>
        <taxon>Asparagales</taxon>
        <taxon>Asparagaceae</taxon>
        <taxon>Asparagoideae</taxon>
        <taxon>Asparagus</taxon>
    </lineage>
</organism>
<evidence type="ECO:0000313" key="4">
    <source>
        <dbReference type="Proteomes" id="UP000243459"/>
    </source>
</evidence>
<evidence type="ECO:0000256" key="1">
    <source>
        <dbReference type="ARBA" id="ARBA00009500"/>
    </source>
</evidence>
<dbReference type="OrthoDB" id="1063785at2759"/>
<evidence type="ECO:0000313" key="3">
    <source>
        <dbReference type="EMBL" id="ONK72626.1"/>
    </source>
</evidence>
<dbReference type="GO" id="GO:0004867">
    <property type="term" value="F:serine-type endopeptidase inhibitor activity"/>
    <property type="evidence" value="ECO:0007669"/>
    <property type="project" value="InterPro"/>
</dbReference>
<sequence>MEVFLTCFQDRGEAREMVDEVNNWFDGLPLLPSYSAIGADTRLLVLNALTFKASRADKFYPLKAKNRHSGFYRLNRVPFTVSFMTTNSRQCIGCYDGFKVLRLPFKRGCGPRIFAMYVFLPDAQDALWDLEGKLGSDAGFMGRHIPLEMVDVGEFRVPFGTGGTDFTKGMGLVWPPIRNKDRWTCDGYMLSRISLRLEDVKGSSRGGEGGSQDKSTRQVGAIDFVADHPFVCVIRDDVSGVVMAAAHVLDPFARW</sequence>
<dbReference type="InterPro" id="IPR042185">
    <property type="entry name" value="Serpin_sf_2"/>
</dbReference>
<dbReference type="Gene3D" id="2.30.39.10">
    <property type="entry name" value="Alpha-1-antitrypsin, domain 1"/>
    <property type="match status" value="1"/>
</dbReference>
<dbReference type="PANTHER" id="PTHR11461">
    <property type="entry name" value="SERINE PROTEASE INHIBITOR, SERPIN"/>
    <property type="match status" value="1"/>
</dbReference>
<dbReference type="GO" id="GO:0005615">
    <property type="term" value="C:extracellular space"/>
    <property type="evidence" value="ECO:0007669"/>
    <property type="project" value="InterPro"/>
</dbReference>
<gene>
    <name evidence="3" type="ORF">A4U43_C04F21360</name>
</gene>
<accession>A0A5P1F2N3</accession>
<dbReference type="AlphaFoldDB" id="A0A5P1F2N3"/>
<dbReference type="Gramene" id="ONK72626">
    <property type="protein sequence ID" value="ONK72626"/>
    <property type="gene ID" value="A4U43_C04F21360"/>
</dbReference>
<dbReference type="Proteomes" id="UP000243459">
    <property type="component" value="Chromosome 4"/>
</dbReference>
<dbReference type="Pfam" id="PF00079">
    <property type="entry name" value="Serpin"/>
    <property type="match status" value="1"/>
</dbReference>
<comment type="similarity">
    <text evidence="1">Belongs to the serpin family.</text>
</comment>
<dbReference type="SUPFAM" id="SSF56574">
    <property type="entry name" value="Serpins"/>
    <property type="match status" value="1"/>
</dbReference>
<dbReference type="InterPro" id="IPR023796">
    <property type="entry name" value="Serpin_dom"/>
</dbReference>
<dbReference type="OMA" id="RIFAMYV"/>
<dbReference type="InterPro" id="IPR036186">
    <property type="entry name" value="Serpin_sf"/>
</dbReference>
<dbReference type="InterPro" id="IPR000215">
    <property type="entry name" value="Serpin_fam"/>
</dbReference>